<sequence length="55" mass="6072">PRSSPSMRPVPMGTERSWRERRQWPSPSSTAGPTHESWSRPEPVSKAEPSAAPSS</sequence>
<evidence type="ECO:0000313" key="2">
    <source>
        <dbReference type="EMBL" id="SVC71490.1"/>
    </source>
</evidence>
<dbReference type="EMBL" id="UINC01106673">
    <property type="protein sequence ID" value="SVC71490.1"/>
    <property type="molecule type" value="Genomic_DNA"/>
</dbReference>
<dbReference type="AlphaFoldDB" id="A0A382PFA6"/>
<evidence type="ECO:0000256" key="1">
    <source>
        <dbReference type="SAM" id="MobiDB-lite"/>
    </source>
</evidence>
<name>A0A382PFA6_9ZZZZ</name>
<gene>
    <name evidence="2" type="ORF">METZ01_LOCUS324344</name>
</gene>
<feature type="non-terminal residue" evidence="2">
    <location>
        <position position="1"/>
    </location>
</feature>
<accession>A0A382PFA6</accession>
<feature type="non-terminal residue" evidence="2">
    <location>
        <position position="55"/>
    </location>
</feature>
<proteinExistence type="predicted"/>
<feature type="region of interest" description="Disordered" evidence="1">
    <location>
        <begin position="1"/>
        <end position="55"/>
    </location>
</feature>
<organism evidence="2">
    <name type="scientific">marine metagenome</name>
    <dbReference type="NCBI Taxonomy" id="408172"/>
    <lineage>
        <taxon>unclassified sequences</taxon>
        <taxon>metagenomes</taxon>
        <taxon>ecological metagenomes</taxon>
    </lineage>
</organism>
<reference evidence="2" key="1">
    <citation type="submission" date="2018-05" db="EMBL/GenBank/DDBJ databases">
        <authorList>
            <person name="Lanie J.A."/>
            <person name="Ng W.-L."/>
            <person name="Kazmierczak K.M."/>
            <person name="Andrzejewski T.M."/>
            <person name="Davidsen T.M."/>
            <person name="Wayne K.J."/>
            <person name="Tettelin H."/>
            <person name="Glass J.I."/>
            <person name="Rusch D."/>
            <person name="Podicherti R."/>
            <person name="Tsui H.-C.T."/>
            <person name="Winkler M.E."/>
        </authorList>
    </citation>
    <scope>NUCLEOTIDE SEQUENCE</scope>
</reference>
<protein>
    <submittedName>
        <fullName evidence="2">Uncharacterized protein</fullName>
    </submittedName>
</protein>
<feature type="compositionally biased region" description="Low complexity" evidence="1">
    <location>
        <begin position="1"/>
        <end position="12"/>
    </location>
</feature>